<dbReference type="AlphaFoldDB" id="A0AAV7NPI7"/>
<gene>
    <name evidence="1" type="ORF">NDU88_006152</name>
</gene>
<keyword evidence="2" id="KW-1185">Reference proteome</keyword>
<organism evidence="1 2">
    <name type="scientific">Pleurodeles waltl</name>
    <name type="common">Iberian ribbed newt</name>
    <dbReference type="NCBI Taxonomy" id="8319"/>
    <lineage>
        <taxon>Eukaryota</taxon>
        <taxon>Metazoa</taxon>
        <taxon>Chordata</taxon>
        <taxon>Craniata</taxon>
        <taxon>Vertebrata</taxon>
        <taxon>Euteleostomi</taxon>
        <taxon>Amphibia</taxon>
        <taxon>Batrachia</taxon>
        <taxon>Caudata</taxon>
        <taxon>Salamandroidea</taxon>
        <taxon>Salamandridae</taxon>
        <taxon>Pleurodelinae</taxon>
        <taxon>Pleurodeles</taxon>
    </lineage>
</organism>
<dbReference type="EMBL" id="JANPWB010000012">
    <property type="protein sequence ID" value="KAJ1117957.1"/>
    <property type="molecule type" value="Genomic_DNA"/>
</dbReference>
<proteinExistence type="predicted"/>
<name>A0AAV7NPI7_PLEWA</name>
<accession>A0AAV7NPI7</accession>
<evidence type="ECO:0000313" key="1">
    <source>
        <dbReference type="EMBL" id="KAJ1117957.1"/>
    </source>
</evidence>
<reference evidence="1" key="1">
    <citation type="journal article" date="2022" name="bioRxiv">
        <title>Sequencing and chromosome-scale assembly of the giantPleurodeles waltlgenome.</title>
        <authorList>
            <person name="Brown T."/>
            <person name="Elewa A."/>
            <person name="Iarovenko S."/>
            <person name="Subramanian E."/>
            <person name="Araus A.J."/>
            <person name="Petzold A."/>
            <person name="Susuki M."/>
            <person name="Suzuki K.-i.T."/>
            <person name="Hayashi T."/>
            <person name="Toyoda A."/>
            <person name="Oliveira C."/>
            <person name="Osipova E."/>
            <person name="Leigh N.D."/>
            <person name="Simon A."/>
            <person name="Yun M.H."/>
        </authorList>
    </citation>
    <scope>NUCLEOTIDE SEQUENCE</scope>
    <source>
        <strain evidence="1">20211129_DDA</strain>
        <tissue evidence="1">Liver</tissue>
    </source>
</reference>
<comment type="caution">
    <text evidence="1">The sequence shown here is derived from an EMBL/GenBank/DDBJ whole genome shotgun (WGS) entry which is preliminary data.</text>
</comment>
<dbReference type="Proteomes" id="UP001066276">
    <property type="component" value="Chromosome 8"/>
</dbReference>
<protein>
    <submittedName>
        <fullName evidence="1">Uncharacterized protein</fullName>
    </submittedName>
</protein>
<evidence type="ECO:0000313" key="2">
    <source>
        <dbReference type="Proteomes" id="UP001066276"/>
    </source>
</evidence>
<sequence length="132" mass="13695">MRPAVSVHDGAGCSAICVFFAASTLSPPLRLDLRCTPEGAWGSDPGQASAPIPGPLQALLLAASFSRPAALPRHLTVPVAVGPTASIPCRLHAAPPLFRLLTSLPLWPDPLFLLIGSSTVLAVIRESSRLTS</sequence>